<reference evidence="3" key="1">
    <citation type="submission" date="2023-07" db="EMBL/GenBank/DDBJ databases">
        <title>Structural and functional analysis of rice phyllospheric bacteria for their antimicrobial properties and defense elicitation against blast disease.</title>
        <authorList>
            <person name="Sahu K.P."/>
            <person name="Asharani P."/>
            <person name="Kumar M."/>
            <person name="Reddy B."/>
            <person name="Kumar A."/>
        </authorList>
    </citation>
    <scope>NUCLEOTIDE SEQUENCE [LARGE SCALE GENOMIC DNA]</scope>
    <source>
        <strain evidence="3">OsEp_Plm_30P10</strain>
    </source>
</reference>
<comment type="caution">
    <text evidence="2">The sequence shown here is derived from an EMBL/GenBank/DDBJ whole genome shotgun (WGS) entry which is preliminary data.</text>
</comment>
<keyword evidence="3" id="KW-1185">Reference proteome</keyword>
<dbReference type="RefSeq" id="WP_322543977.1">
    <property type="nucleotide sequence ID" value="NZ_JAOBTT010000002.1"/>
</dbReference>
<sequence>MNSHFEEKMTEIIIGEAVTSLLDSHASITWVALLNKLHIALDKETDEVRIRAVLRAIEDVRKEMRLKSADDLDSGSLKEKEPSQEKFH</sequence>
<proteinExistence type="predicted"/>
<dbReference type="EMBL" id="JAOBTT010000002">
    <property type="protein sequence ID" value="MDZ7280083.1"/>
    <property type="molecule type" value="Genomic_DNA"/>
</dbReference>
<feature type="region of interest" description="Disordered" evidence="1">
    <location>
        <begin position="69"/>
        <end position="88"/>
    </location>
</feature>
<name>A0ABU5LJG2_9GAMM</name>
<accession>A0ABU5LJG2</accession>
<organism evidence="2 3">
    <name type="scientific">Pantoea eucrina</name>
    <dbReference type="NCBI Taxonomy" id="472693"/>
    <lineage>
        <taxon>Bacteria</taxon>
        <taxon>Pseudomonadati</taxon>
        <taxon>Pseudomonadota</taxon>
        <taxon>Gammaproteobacteria</taxon>
        <taxon>Enterobacterales</taxon>
        <taxon>Erwiniaceae</taxon>
        <taxon>Pantoea</taxon>
    </lineage>
</organism>
<evidence type="ECO:0000313" key="2">
    <source>
        <dbReference type="EMBL" id="MDZ7280083.1"/>
    </source>
</evidence>
<gene>
    <name evidence="2" type="ORF">N4G40_17670</name>
</gene>
<evidence type="ECO:0000256" key="1">
    <source>
        <dbReference type="SAM" id="MobiDB-lite"/>
    </source>
</evidence>
<dbReference type="Proteomes" id="UP001288620">
    <property type="component" value="Unassembled WGS sequence"/>
</dbReference>
<protein>
    <submittedName>
        <fullName evidence="2">Uncharacterized protein</fullName>
    </submittedName>
</protein>
<evidence type="ECO:0000313" key="3">
    <source>
        <dbReference type="Proteomes" id="UP001288620"/>
    </source>
</evidence>